<reference evidence="2" key="1">
    <citation type="journal article" date="2023" name="Mol. Phylogenet. Evol.">
        <title>Genome-scale phylogeny and comparative genomics of the fungal order Sordariales.</title>
        <authorList>
            <person name="Hensen N."/>
            <person name="Bonometti L."/>
            <person name="Westerberg I."/>
            <person name="Brannstrom I.O."/>
            <person name="Guillou S."/>
            <person name="Cros-Aarteil S."/>
            <person name="Calhoun S."/>
            <person name="Haridas S."/>
            <person name="Kuo A."/>
            <person name="Mondo S."/>
            <person name="Pangilinan J."/>
            <person name="Riley R."/>
            <person name="LaButti K."/>
            <person name="Andreopoulos B."/>
            <person name="Lipzen A."/>
            <person name="Chen C."/>
            <person name="Yan M."/>
            <person name="Daum C."/>
            <person name="Ng V."/>
            <person name="Clum A."/>
            <person name="Steindorff A."/>
            <person name="Ohm R.A."/>
            <person name="Martin F."/>
            <person name="Silar P."/>
            <person name="Natvig D.O."/>
            <person name="Lalanne C."/>
            <person name="Gautier V."/>
            <person name="Ament-Velasquez S.L."/>
            <person name="Kruys A."/>
            <person name="Hutchinson M.I."/>
            <person name="Powell A.J."/>
            <person name="Barry K."/>
            <person name="Miller A.N."/>
            <person name="Grigoriev I.V."/>
            <person name="Debuchy R."/>
            <person name="Gladieux P."/>
            <person name="Hiltunen Thoren M."/>
            <person name="Johannesson H."/>
        </authorList>
    </citation>
    <scope>NUCLEOTIDE SEQUENCE</scope>
    <source>
        <strain evidence="2">PSN243</strain>
    </source>
</reference>
<dbReference type="Proteomes" id="UP001321760">
    <property type="component" value="Unassembled WGS sequence"/>
</dbReference>
<name>A0AAV9GNA2_9PEZI</name>
<dbReference type="EMBL" id="MU865936">
    <property type="protein sequence ID" value="KAK4449687.1"/>
    <property type="molecule type" value="Genomic_DNA"/>
</dbReference>
<keyword evidence="3" id="KW-1185">Reference proteome</keyword>
<evidence type="ECO:0000313" key="2">
    <source>
        <dbReference type="EMBL" id="KAK4449687.1"/>
    </source>
</evidence>
<evidence type="ECO:0000259" key="1">
    <source>
        <dbReference type="Pfam" id="PF06985"/>
    </source>
</evidence>
<dbReference type="PANTHER" id="PTHR33112:SF16">
    <property type="entry name" value="HETEROKARYON INCOMPATIBILITY DOMAIN-CONTAINING PROTEIN"/>
    <property type="match status" value="1"/>
</dbReference>
<dbReference type="PANTHER" id="PTHR33112">
    <property type="entry name" value="DOMAIN PROTEIN, PUTATIVE-RELATED"/>
    <property type="match status" value="1"/>
</dbReference>
<dbReference type="InterPro" id="IPR010730">
    <property type="entry name" value="HET"/>
</dbReference>
<gene>
    <name evidence="2" type="ORF">QBC34DRAFT_494467</name>
</gene>
<accession>A0AAV9GNA2</accession>
<dbReference type="Pfam" id="PF06985">
    <property type="entry name" value="HET"/>
    <property type="match status" value="1"/>
</dbReference>
<feature type="domain" description="Heterokaryon incompatibility" evidence="1">
    <location>
        <begin position="90"/>
        <end position="163"/>
    </location>
</feature>
<dbReference type="AlphaFoldDB" id="A0AAV9GNA2"/>
<evidence type="ECO:0000313" key="3">
    <source>
        <dbReference type="Proteomes" id="UP001321760"/>
    </source>
</evidence>
<proteinExistence type="predicted"/>
<comment type="caution">
    <text evidence="2">The sequence shown here is derived from an EMBL/GenBank/DDBJ whole genome shotgun (WGS) entry which is preliminary data.</text>
</comment>
<organism evidence="2 3">
    <name type="scientific">Podospora aff. communis PSN243</name>
    <dbReference type="NCBI Taxonomy" id="3040156"/>
    <lineage>
        <taxon>Eukaryota</taxon>
        <taxon>Fungi</taxon>
        <taxon>Dikarya</taxon>
        <taxon>Ascomycota</taxon>
        <taxon>Pezizomycotina</taxon>
        <taxon>Sordariomycetes</taxon>
        <taxon>Sordariomycetidae</taxon>
        <taxon>Sordariales</taxon>
        <taxon>Podosporaceae</taxon>
        <taxon>Podospora</taxon>
    </lineage>
</organism>
<reference evidence="2" key="2">
    <citation type="submission" date="2023-05" db="EMBL/GenBank/DDBJ databases">
        <authorList>
            <consortium name="Lawrence Berkeley National Laboratory"/>
            <person name="Steindorff A."/>
            <person name="Hensen N."/>
            <person name="Bonometti L."/>
            <person name="Westerberg I."/>
            <person name="Brannstrom I.O."/>
            <person name="Guillou S."/>
            <person name="Cros-Aarteil S."/>
            <person name="Calhoun S."/>
            <person name="Haridas S."/>
            <person name="Kuo A."/>
            <person name="Mondo S."/>
            <person name="Pangilinan J."/>
            <person name="Riley R."/>
            <person name="Labutti K."/>
            <person name="Andreopoulos B."/>
            <person name="Lipzen A."/>
            <person name="Chen C."/>
            <person name="Yanf M."/>
            <person name="Daum C."/>
            <person name="Ng V."/>
            <person name="Clum A."/>
            <person name="Ohm R."/>
            <person name="Martin F."/>
            <person name="Silar P."/>
            <person name="Natvig D."/>
            <person name="Lalanne C."/>
            <person name="Gautier V."/>
            <person name="Ament-Velasquez S.L."/>
            <person name="Kruys A."/>
            <person name="Hutchinson M.I."/>
            <person name="Powell A.J."/>
            <person name="Barry K."/>
            <person name="Miller A.N."/>
            <person name="Grigoriev I.V."/>
            <person name="Debuchy R."/>
            <person name="Gladieux P."/>
            <person name="Thoren M.H."/>
            <person name="Johannesson H."/>
        </authorList>
    </citation>
    <scope>NUCLEOTIDE SEQUENCE</scope>
    <source>
        <strain evidence="2">PSN243</strain>
    </source>
</reference>
<sequence>MMAQWCLYEFFSTLANPWRGIPSRPAINPDPFDKSCLEQTRVWLQDCLHNHDACKTTEPKQLPTRVIDVGSAALVDIPFLYVSKGERLPYATLSYCWGDSENKCRTTQETIHRFQQGIGLELPATFQDAVILTRHLGIRYLWIEALCIVQDDEEDWKRESARIASERLLSPRVLHFTPKEIVWDCRLKVLCECGESGTEPSMGPLQEFQKWRESLRVGPRHANDLALGGDTGSSDNDMGVAGDGRLHEVWLDILVQYSQSRLTYDKDRLAAISSIAVSPPGQDPTGAVSDGHLTLAGMLCRLSIAATQRTGSNSKVELIWTPDSDEIMELIRDSDGSHVFLLIMLKDFHIVLRREESKRDGELYTRIGSLRSWLQDDTVVERFRREAHETVITIV</sequence>
<protein>
    <submittedName>
        <fullName evidence="2">Heterokaryon incompatibility protein-domain-containing protein</fullName>
    </submittedName>
</protein>